<gene>
    <name evidence="8" type="ORF">GCM10025874_01970</name>
</gene>
<dbReference type="GO" id="GO:0016020">
    <property type="term" value="C:membrane"/>
    <property type="evidence" value="ECO:0007669"/>
    <property type="project" value="UniProtKB-SubCell"/>
</dbReference>
<evidence type="ECO:0000313" key="8">
    <source>
        <dbReference type="EMBL" id="GMA26944.1"/>
    </source>
</evidence>
<feature type="transmembrane region" description="Helical" evidence="7">
    <location>
        <begin position="226"/>
        <end position="247"/>
    </location>
</feature>
<feature type="transmembrane region" description="Helical" evidence="7">
    <location>
        <begin position="103"/>
        <end position="125"/>
    </location>
</feature>
<comment type="similarity">
    <text evidence="2">Belongs to the TerC family.</text>
</comment>
<keyword evidence="9" id="KW-1185">Reference proteome</keyword>
<name>A0AA37UCS5_9MICO</name>
<evidence type="ECO:0000256" key="1">
    <source>
        <dbReference type="ARBA" id="ARBA00004141"/>
    </source>
</evidence>
<accession>A0AA37UCS5</accession>
<dbReference type="AlphaFoldDB" id="A0AA37UCS5"/>
<dbReference type="PANTHER" id="PTHR30238:SF0">
    <property type="entry name" value="THYLAKOID MEMBRANE PROTEIN TERC, CHLOROPLASTIC"/>
    <property type="match status" value="1"/>
</dbReference>
<feature type="transmembrane region" description="Helical" evidence="7">
    <location>
        <begin position="6"/>
        <end position="27"/>
    </location>
</feature>
<keyword evidence="3 7" id="KW-0812">Transmembrane</keyword>
<evidence type="ECO:0000256" key="7">
    <source>
        <dbReference type="SAM" id="Phobius"/>
    </source>
</evidence>
<organism evidence="8 9">
    <name type="scientific">Arenivirga flava</name>
    <dbReference type="NCBI Taxonomy" id="1930060"/>
    <lineage>
        <taxon>Bacteria</taxon>
        <taxon>Bacillati</taxon>
        <taxon>Actinomycetota</taxon>
        <taxon>Actinomycetes</taxon>
        <taxon>Micrococcales</taxon>
        <taxon>Microbacteriaceae</taxon>
        <taxon>Arenivirga</taxon>
    </lineage>
</organism>
<feature type="region of interest" description="Disordered" evidence="6">
    <location>
        <begin position="326"/>
        <end position="363"/>
    </location>
</feature>
<feature type="transmembrane region" description="Helical" evidence="7">
    <location>
        <begin position="131"/>
        <end position="148"/>
    </location>
</feature>
<dbReference type="Proteomes" id="UP001157160">
    <property type="component" value="Unassembled WGS sequence"/>
</dbReference>
<keyword evidence="4 7" id="KW-1133">Transmembrane helix</keyword>
<evidence type="ECO:0000256" key="4">
    <source>
        <dbReference type="ARBA" id="ARBA00022989"/>
    </source>
</evidence>
<protein>
    <submittedName>
        <fullName evidence="8">Tellurium resistance protein TerC</fullName>
    </submittedName>
</protein>
<reference evidence="8 9" key="1">
    <citation type="journal article" date="2014" name="Int. J. Syst. Evol. Microbiol.">
        <title>Complete genome sequence of Corynebacterium casei LMG S-19264T (=DSM 44701T), isolated from a smear-ripened cheese.</title>
        <authorList>
            <consortium name="US DOE Joint Genome Institute (JGI-PGF)"/>
            <person name="Walter F."/>
            <person name="Albersmeier A."/>
            <person name="Kalinowski J."/>
            <person name="Ruckert C."/>
        </authorList>
    </citation>
    <scope>NUCLEOTIDE SEQUENCE [LARGE SCALE GENOMIC DNA]</scope>
    <source>
        <strain evidence="8 9">NBRC 112289</strain>
    </source>
</reference>
<evidence type="ECO:0000313" key="9">
    <source>
        <dbReference type="Proteomes" id="UP001157160"/>
    </source>
</evidence>
<keyword evidence="5 7" id="KW-0472">Membrane</keyword>
<evidence type="ECO:0000256" key="3">
    <source>
        <dbReference type="ARBA" id="ARBA00022692"/>
    </source>
</evidence>
<feature type="transmembrane region" description="Helical" evidence="7">
    <location>
        <begin position="39"/>
        <end position="65"/>
    </location>
</feature>
<dbReference type="InterPro" id="IPR022369">
    <property type="entry name" value="Integral_membrane_TerC_rswitch"/>
</dbReference>
<comment type="caution">
    <text evidence="8">The sequence shown here is derived from an EMBL/GenBank/DDBJ whole genome shotgun (WGS) entry which is preliminary data.</text>
</comment>
<feature type="transmembrane region" description="Helical" evidence="7">
    <location>
        <begin position="254"/>
        <end position="277"/>
    </location>
</feature>
<dbReference type="InterPro" id="IPR005496">
    <property type="entry name" value="Integral_membrane_TerC"/>
</dbReference>
<comment type="subcellular location">
    <subcellularLocation>
        <location evidence="1">Membrane</location>
        <topology evidence="1">Multi-pass membrane protein</topology>
    </subcellularLocation>
</comment>
<dbReference type="NCBIfam" id="TIGR03718">
    <property type="entry name" value="R_switched_Alx"/>
    <property type="match status" value="1"/>
</dbReference>
<dbReference type="EMBL" id="BSUL01000001">
    <property type="protein sequence ID" value="GMA26944.1"/>
    <property type="molecule type" value="Genomic_DNA"/>
</dbReference>
<sequence>MNVPLWVWGATIALVIGMIVFDFVGHVRKPHEPTLKESAIWSAIYIAFAVIFGVGVGVASGWQFGGEYMAGWLTEKALSVDNLFVFLLIMTSFAVPRAFQQKVLLIGIVIAIVMRGIFIAVGAVIIEQFVAVFYLFGAFLFVLAYQQIKEATSKEDHHKDGESKLVKNLRRFIPTSQDYDGDKLRTKVDGKKMFTPMFLVILAIGFTDLLFAFDSIPAIFGITQEPYLVFTANAFALLGLRQLYFLIGGLLERLIYLAHALSIILAFIGVKLVLHALHENNLPFINGGEPLNNVPEIPIWLSLTVIAGTIAVAAVASIVVSRRRLERGETEQEGASTSVEGRTAQAPTEQAPSADDRTPGSHS</sequence>
<feature type="transmembrane region" description="Helical" evidence="7">
    <location>
        <begin position="193"/>
        <end position="220"/>
    </location>
</feature>
<feature type="transmembrane region" description="Helical" evidence="7">
    <location>
        <begin position="77"/>
        <end position="96"/>
    </location>
</feature>
<feature type="compositionally biased region" description="Polar residues" evidence="6">
    <location>
        <begin position="333"/>
        <end position="351"/>
    </location>
</feature>
<dbReference type="RefSeq" id="WP_284229120.1">
    <property type="nucleotide sequence ID" value="NZ_BSUL01000001.1"/>
</dbReference>
<proteinExistence type="inferred from homology"/>
<dbReference type="Pfam" id="PF03741">
    <property type="entry name" value="TerC"/>
    <property type="match status" value="1"/>
</dbReference>
<feature type="transmembrane region" description="Helical" evidence="7">
    <location>
        <begin position="297"/>
        <end position="320"/>
    </location>
</feature>
<evidence type="ECO:0000256" key="2">
    <source>
        <dbReference type="ARBA" id="ARBA00007511"/>
    </source>
</evidence>
<feature type="compositionally biased region" description="Basic and acidic residues" evidence="6">
    <location>
        <begin position="354"/>
        <end position="363"/>
    </location>
</feature>
<evidence type="ECO:0000256" key="6">
    <source>
        <dbReference type="SAM" id="MobiDB-lite"/>
    </source>
</evidence>
<dbReference type="PANTHER" id="PTHR30238">
    <property type="entry name" value="MEMBRANE BOUND PREDICTED REDOX MODULATOR"/>
    <property type="match status" value="1"/>
</dbReference>
<evidence type="ECO:0000256" key="5">
    <source>
        <dbReference type="ARBA" id="ARBA00023136"/>
    </source>
</evidence>